<feature type="domain" description="Amidohydrolase-related" evidence="2">
    <location>
        <begin position="5"/>
        <end position="298"/>
    </location>
</feature>
<evidence type="ECO:0000256" key="1">
    <source>
        <dbReference type="ARBA" id="ARBA00023239"/>
    </source>
</evidence>
<dbReference type="RefSeq" id="WP_345433493.1">
    <property type="nucleotide sequence ID" value="NZ_BAABHK010000007.1"/>
</dbReference>
<dbReference type="PANTHER" id="PTHR21240:SF28">
    <property type="entry name" value="ISO-OROTATE DECARBOXYLASE (EUROFUNG)"/>
    <property type="match status" value="1"/>
</dbReference>
<dbReference type="InterPro" id="IPR006680">
    <property type="entry name" value="Amidohydro-rel"/>
</dbReference>
<keyword evidence="1" id="KW-0456">Lyase</keyword>
<dbReference type="InterPro" id="IPR032465">
    <property type="entry name" value="ACMSD"/>
</dbReference>
<dbReference type="Gene3D" id="3.20.20.140">
    <property type="entry name" value="Metal-dependent hydrolases"/>
    <property type="match status" value="1"/>
</dbReference>
<accession>A0ABP8UGT8</accession>
<name>A0ABP8UGT8_9ACTN</name>
<protein>
    <submittedName>
        <fullName evidence="3">Amidohydrolase family protein</fullName>
    </submittedName>
</protein>
<dbReference type="EMBL" id="BAABHK010000007">
    <property type="protein sequence ID" value="GAA4629485.1"/>
    <property type="molecule type" value="Genomic_DNA"/>
</dbReference>
<comment type="caution">
    <text evidence="3">The sequence shown here is derived from an EMBL/GenBank/DDBJ whole genome shotgun (WGS) entry which is preliminary data.</text>
</comment>
<evidence type="ECO:0000313" key="4">
    <source>
        <dbReference type="Proteomes" id="UP001501442"/>
    </source>
</evidence>
<reference evidence="4" key="1">
    <citation type="journal article" date="2019" name="Int. J. Syst. Evol. Microbiol.">
        <title>The Global Catalogue of Microorganisms (GCM) 10K type strain sequencing project: providing services to taxonomists for standard genome sequencing and annotation.</title>
        <authorList>
            <consortium name="The Broad Institute Genomics Platform"/>
            <consortium name="The Broad Institute Genome Sequencing Center for Infectious Disease"/>
            <person name="Wu L."/>
            <person name="Ma J."/>
        </authorList>
    </citation>
    <scope>NUCLEOTIDE SEQUENCE [LARGE SCALE GENOMIC DNA]</scope>
    <source>
        <strain evidence="4">JCM 17939</strain>
    </source>
</reference>
<dbReference type="Pfam" id="PF04909">
    <property type="entry name" value="Amidohydro_2"/>
    <property type="match status" value="1"/>
</dbReference>
<organism evidence="3 4">
    <name type="scientific">Actinoallomurus vinaceus</name>
    <dbReference type="NCBI Taxonomy" id="1080074"/>
    <lineage>
        <taxon>Bacteria</taxon>
        <taxon>Bacillati</taxon>
        <taxon>Actinomycetota</taxon>
        <taxon>Actinomycetes</taxon>
        <taxon>Streptosporangiales</taxon>
        <taxon>Thermomonosporaceae</taxon>
        <taxon>Actinoallomurus</taxon>
    </lineage>
</organism>
<gene>
    <name evidence="3" type="ORF">GCM10023196_050810</name>
</gene>
<dbReference type="PANTHER" id="PTHR21240">
    <property type="entry name" value="2-AMINO-3-CARBOXYLMUCONATE-6-SEMIALDEHYDE DECARBOXYLASE"/>
    <property type="match status" value="1"/>
</dbReference>
<evidence type="ECO:0000313" key="3">
    <source>
        <dbReference type="EMBL" id="GAA4629485.1"/>
    </source>
</evidence>
<dbReference type="InterPro" id="IPR032466">
    <property type="entry name" value="Metal_Hydrolase"/>
</dbReference>
<sequence>MNHRVDVHQHMVPEPYARRLRSHGVDAPGGRPLPAWSPAEALELMDRQGIATAILSLTTPGAYLGDGVDAASVARQANEYGAGLAEAHRDRFGFFATLTLPDVEAAIAEAEHALGELSADGVTLLANSRGVYLGDRAFDPLMRILDERAAVVFVHPAELPGPAIEGIPPFAADFLLDTTRAAFNLVKRDVPRRFPRIRFILAHAGGFVPYAAHRLAITVFNDTGRDPNQVLEDFGGFYFDTALSASPAALPSLLAFARPGHVLYGSDWPFAPEPAVAYFNTWADDAAIDHGNARELFPRLKEAPRA</sequence>
<dbReference type="Proteomes" id="UP001501442">
    <property type="component" value="Unassembled WGS sequence"/>
</dbReference>
<keyword evidence="4" id="KW-1185">Reference proteome</keyword>
<evidence type="ECO:0000259" key="2">
    <source>
        <dbReference type="Pfam" id="PF04909"/>
    </source>
</evidence>
<dbReference type="SUPFAM" id="SSF51556">
    <property type="entry name" value="Metallo-dependent hydrolases"/>
    <property type="match status" value="1"/>
</dbReference>
<proteinExistence type="predicted"/>